<feature type="transmembrane region" description="Helical" evidence="7">
    <location>
        <begin position="113"/>
        <end position="137"/>
    </location>
</feature>
<dbReference type="FunCoup" id="A0A168KR52">
    <property type="interactions" value="66"/>
</dbReference>
<dbReference type="InterPro" id="IPR004254">
    <property type="entry name" value="AdipoR/HlyIII-related"/>
</dbReference>
<keyword evidence="6" id="KW-0479">Metal-binding</keyword>
<feature type="transmembrane region" description="Helical" evidence="7">
    <location>
        <begin position="208"/>
        <end position="228"/>
    </location>
</feature>
<evidence type="ECO:0000313" key="8">
    <source>
        <dbReference type="EMBL" id="SAL95231.1"/>
    </source>
</evidence>
<keyword evidence="5 7" id="KW-0472">Membrane</keyword>
<dbReference type="PANTHER" id="PTHR20855:SF52">
    <property type="entry name" value="ADIPONECTIN RECEPTOR PROTEIN"/>
    <property type="match status" value="1"/>
</dbReference>
<accession>A0A168KR52</accession>
<keyword evidence="4 7" id="KW-1133">Transmembrane helix</keyword>
<evidence type="ECO:0000256" key="4">
    <source>
        <dbReference type="ARBA" id="ARBA00022989"/>
    </source>
</evidence>
<dbReference type="PANTHER" id="PTHR20855">
    <property type="entry name" value="ADIPOR/PROGESTIN RECEPTOR-RELATED"/>
    <property type="match status" value="1"/>
</dbReference>
<dbReference type="GO" id="GO:0016020">
    <property type="term" value="C:membrane"/>
    <property type="evidence" value="ECO:0007669"/>
    <property type="project" value="UniProtKB-SubCell"/>
</dbReference>
<dbReference type="OrthoDB" id="529367at2759"/>
<dbReference type="InParanoid" id="A0A168KR52"/>
<reference evidence="8" key="1">
    <citation type="submission" date="2016-04" db="EMBL/GenBank/DDBJ databases">
        <authorList>
            <person name="Evans L.H."/>
            <person name="Alamgir A."/>
            <person name="Owens N."/>
            <person name="Weber N.D."/>
            <person name="Virtaneva K."/>
            <person name="Barbian K."/>
            <person name="Babar A."/>
            <person name="Rosenke K."/>
        </authorList>
    </citation>
    <scope>NUCLEOTIDE SEQUENCE [LARGE SCALE GENOMIC DNA]</scope>
    <source>
        <strain evidence="8">CBS 101.48</strain>
    </source>
</reference>
<protein>
    <submittedName>
        <fullName evidence="8">Uncharacterized protein</fullName>
    </submittedName>
</protein>
<feature type="transmembrane region" description="Helical" evidence="7">
    <location>
        <begin position="80"/>
        <end position="101"/>
    </location>
</feature>
<dbReference type="GO" id="GO:0006882">
    <property type="term" value="P:intracellular zinc ion homeostasis"/>
    <property type="evidence" value="ECO:0007669"/>
    <property type="project" value="TreeGrafter"/>
</dbReference>
<feature type="transmembrane region" description="Helical" evidence="7">
    <location>
        <begin position="235"/>
        <end position="255"/>
    </location>
</feature>
<organism evidence="8">
    <name type="scientific">Absidia glauca</name>
    <name type="common">Pin mould</name>
    <dbReference type="NCBI Taxonomy" id="4829"/>
    <lineage>
        <taxon>Eukaryota</taxon>
        <taxon>Fungi</taxon>
        <taxon>Fungi incertae sedis</taxon>
        <taxon>Mucoromycota</taxon>
        <taxon>Mucoromycotina</taxon>
        <taxon>Mucoromycetes</taxon>
        <taxon>Mucorales</taxon>
        <taxon>Cunninghamellaceae</taxon>
        <taxon>Absidia</taxon>
    </lineage>
</organism>
<name>A0A168KR52_ABSGL</name>
<evidence type="ECO:0000256" key="6">
    <source>
        <dbReference type="PIRSR" id="PIRSR604254-1"/>
    </source>
</evidence>
<keyword evidence="9" id="KW-1185">Reference proteome</keyword>
<feature type="transmembrane region" description="Helical" evidence="7">
    <location>
        <begin position="149"/>
        <end position="170"/>
    </location>
</feature>
<keyword evidence="3 7" id="KW-0812">Transmembrane</keyword>
<proteinExistence type="inferred from homology"/>
<keyword evidence="6" id="KW-0862">Zinc</keyword>
<evidence type="ECO:0000256" key="1">
    <source>
        <dbReference type="ARBA" id="ARBA00004141"/>
    </source>
</evidence>
<dbReference type="EMBL" id="LT550270">
    <property type="protein sequence ID" value="SAL95231.1"/>
    <property type="molecule type" value="Genomic_DNA"/>
</dbReference>
<feature type="binding site" evidence="6">
    <location>
        <position position="274"/>
    </location>
    <ligand>
        <name>Zn(2+)</name>
        <dbReference type="ChEBI" id="CHEBI:29105"/>
    </ligand>
</feature>
<dbReference type="GO" id="GO:0046872">
    <property type="term" value="F:metal ion binding"/>
    <property type="evidence" value="ECO:0007669"/>
    <property type="project" value="UniProtKB-KW"/>
</dbReference>
<evidence type="ECO:0000256" key="5">
    <source>
        <dbReference type="ARBA" id="ARBA00023136"/>
    </source>
</evidence>
<feature type="binding site" evidence="6">
    <location>
        <position position="133"/>
    </location>
    <ligand>
        <name>Zn(2+)</name>
        <dbReference type="ChEBI" id="CHEBI:29105"/>
    </ligand>
</feature>
<sequence>MEFHYRAMEAKRGALDDSDDDDETMRLTQSSNGNTLLTWHQLPAWMHDNQYITDSYRRPTGSYKECAKTLFYLHNEYVNIWTHLLGFLLFLGLGIHFLWSHSSSDNLTWVDRIYVGAFIVSALTCLGCSCLFHCFSCHSEHIATIWNRCDYVGIVTLAVGSCFPLIYYGFQCHRLYQGSKNENENKTAIVLMKRFRTPAYRRRRTTTFIGLACLGLVPGFHGIYLYGYTRSLDTISLINMIMVGGIYVGGAFLYAARIPERWSPGTFNLFGSSHQIFHVCVLIALVTHYYGVMKAMAYWHSGGHDICHGFP</sequence>
<evidence type="ECO:0000256" key="7">
    <source>
        <dbReference type="SAM" id="Phobius"/>
    </source>
</evidence>
<feature type="transmembrane region" description="Helical" evidence="7">
    <location>
        <begin position="275"/>
        <end position="292"/>
    </location>
</feature>
<feature type="binding site" evidence="6">
    <location>
        <position position="278"/>
    </location>
    <ligand>
        <name>Zn(2+)</name>
        <dbReference type="ChEBI" id="CHEBI:29105"/>
    </ligand>
</feature>
<comment type="similarity">
    <text evidence="2">Belongs to the ADIPOR family.</text>
</comment>
<dbReference type="AlphaFoldDB" id="A0A168KR52"/>
<dbReference type="Proteomes" id="UP000078561">
    <property type="component" value="Unassembled WGS sequence"/>
</dbReference>
<dbReference type="Pfam" id="PF03006">
    <property type="entry name" value="HlyIII"/>
    <property type="match status" value="1"/>
</dbReference>
<gene>
    <name evidence="8" type="primary">ABSGL_00549.1 scaffold 832</name>
</gene>
<comment type="subcellular location">
    <subcellularLocation>
        <location evidence="1">Membrane</location>
        <topology evidence="1">Multi-pass membrane protein</topology>
    </subcellularLocation>
</comment>
<evidence type="ECO:0000256" key="3">
    <source>
        <dbReference type="ARBA" id="ARBA00022692"/>
    </source>
</evidence>
<evidence type="ECO:0000313" key="9">
    <source>
        <dbReference type="Proteomes" id="UP000078561"/>
    </source>
</evidence>
<dbReference type="GO" id="GO:0038023">
    <property type="term" value="F:signaling receptor activity"/>
    <property type="evidence" value="ECO:0007669"/>
    <property type="project" value="TreeGrafter"/>
</dbReference>
<dbReference type="OMA" id="HSQPCPD"/>
<evidence type="ECO:0000256" key="2">
    <source>
        <dbReference type="ARBA" id="ARBA00007018"/>
    </source>
</evidence>
<dbReference type="STRING" id="4829.A0A168KR52"/>